<dbReference type="EMBL" id="GGEC01050191">
    <property type="protein sequence ID" value="MBX30675.1"/>
    <property type="molecule type" value="Transcribed_RNA"/>
</dbReference>
<reference evidence="1" key="1">
    <citation type="submission" date="2018-02" db="EMBL/GenBank/DDBJ databases">
        <title>Rhizophora mucronata_Transcriptome.</title>
        <authorList>
            <person name="Meera S.P."/>
            <person name="Sreeshan A."/>
            <person name="Augustine A."/>
        </authorList>
    </citation>
    <scope>NUCLEOTIDE SEQUENCE</scope>
    <source>
        <tissue evidence="1">Leaf</tissue>
    </source>
</reference>
<name>A0A2P2MKC9_RHIMU</name>
<protein>
    <submittedName>
        <fullName evidence="1">Uncharacterized protein</fullName>
    </submittedName>
</protein>
<accession>A0A2P2MKC9</accession>
<sequence>MFGCVFIYLYICVLYLFPESSSNLLASKCYLKIARGI</sequence>
<dbReference type="AlphaFoldDB" id="A0A2P2MKC9"/>
<organism evidence="1">
    <name type="scientific">Rhizophora mucronata</name>
    <name type="common">Asiatic mangrove</name>
    <dbReference type="NCBI Taxonomy" id="61149"/>
    <lineage>
        <taxon>Eukaryota</taxon>
        <taxon>Viridiplantae</taxon>
        <taxon>Streptophyta</taxon>
        <taxon>Embryophyta</taxon>
        <taxon>Tracheophyta</taxon>
        <taxon>Spermatophyta</taxon>
        <taxon>Magnoliopsida</taxon>
        <taxon>eudicotyledons</taxon>
        <taxon>Gunneridae</taxon>
        <taxon>Pentapetalae</taxon>
        <taxon>rosids</taxon>
        <taxon>fabids</taxon>
        <taxon>Malpighiales</taxon>
        <taxon>Rhizophoraceae</taxon>
        <taxon>Rhizophora</taxon>
    </lineage>
</organism>
<proteinExistence type="predicted"/>
<evidence type="ECO:0000313" key="1">
    <source>
        <dbReference type="EMBL" id="MBX30675.1"/>
    </source>
</evidence>